<keyword evidence="3 4" id="KW-0732">Signal</keyword>
<dbReference type="InterPro" id="IPR056861">
    <property type="entry name" value="HMCN1-like_VWA"/>
</dbReference>
<keyword evidence="2" id="KW-0964">Secreted</keyword>
<proteinExistence type="predicted"/>
<keyword evidence="6" id="KW-1185">Reference proteome</keyword>
<evidence type="ECO:0000256" key="1">
    <source>
        <dbReference type="ARBA" id="ARBA00004613"/>
    </source>
</evidence>
<dbReference type="PANTHER" id="PTHR14905:SF7">
    <property type="entry name" value="VON WILLEBRAND FACTOR A DOMAIN-CONTAINING PROTEIN 7"/>
    <property type="match status" value="1"/>
</dbReference>
<dbReference type="InterPro" id="IPR036465">
    <property type="entry name" value="vWFA_dom_sf"/>
</dbReference>
<accession>A0A9J7J3E0</accession>
<feature type="non-terminal residue" evidence="7">
    <location>
        <position position="226"/>
    </location>
</feature>
<dbReference type="RefSeq" id="XP_022835189.1">
    <property type="nucleotide sequence ID" value="XM_022979421.1"/>
</dbReference>
<evidence type="ECO:0000256" key="4">
    <source>
        <dbReference type="SAM" id="SignalP"/>
    </source>
</evidence>
<sequence>MISKRAHSGLLVLFFTFCAVFADDAVIKSSLTFVIDDTASMWNEIKQVKEEVNIIFEKVLSSKASQIENFVLVTFNDPYASQRTVTTKRDEFKSALASIHVHGGGDCPEAAMEGISLALRISRPHSYLYVFTDASAKDYARFEQVKSLSQKMQSQIVFILTGECNGRRGADYQVFHQLAEATSGQVFHMMKDDVKDILKYIEESITGIGSKLVDTKLPSGYGKNLT</sequence>
<evidence type="ECO:0000313" key="7">
    <source>
        <dbReference type="RefSeq" id="XP_022835189.1"/>
    </source>
</evidence>
<comment type="subcellular location">
    <subcellularLocation>
        <location evidence="1">Secreted</location>
    </subcellularLocation>
</comment>
<evidence type="ECO:0000313" key="6">
    <source>
        <dbReference type="Proteomes" id="UP000301870"/>
    </source>
</evidence>
<dbReference type="SUPFAM" id="SSF53300">
    <property type="entry name" value="vWA-like"/>
    <property type="match status" value="1"/>
</dbReference>
<dbReference type="PANTHER" id="PTHR14905">
    <property type="entry name" value="NG37"/>
    <property type="match status" value="1"/>
</dbReference>
<dbReference type="GO" id="GO:0032991">
    <property type="term" value="C:protein-containing complex"/>
    <property type="evidence" value="ECO:0007669"/>
    <property type="project" value="UniProtKB-ARBA"/>
</dbReference>
<evidence type="ECO:0000259" key="5">
    <source>
        <dbReference type="Pfam" id="PF25106"/>
    </source>
</evidence>
<dbReference type="OrthoDB" id="5985519at2759"/>
<dbReference type="AlphaFoldDB" id="A0A9J7J3E0"/>
<feature type="signal peptide" evidence="4">
    <location>
        <begin position="1"/>
        <end position="22"/>
    </location>
</feature>
<gene>
    <name evidence="7" type="primary">LOC111362698</name>
</gene>
<evidence type="ECO:0000256" key="3">
    <source>
        <dbReference type="ARBA" id="ARBA00022729"/>
    </source>
</evidence>
<dbReference type="InterPro" id="IPR052577">
    <property type="entry name" value="VWA7"/>
</dbReference>
<evidence type="ECO:0000256" key="2">
    <source>
        <dbReference type="ARBA" id="ARBA00022525"/>
    </source>
</evidence>
<reference evidence="7" key="1">
    <citation type="submission" date="2025-08" db="UniProtKB">
        <authorList>
            <consortium name="RefSeq"/>
        </authorList>
    </citation>
    <scope>IDENTIFICATION</scope>
    <source>
        <strain evidence="7">Ishihara</strain>
        <tissue evidence="7">Whole body</tissue>
    </source>
</reference>
<dbReference type="Pfam" id="PF25106">
    <property type="entry name" value="VWA_4"/>
    <property type="match status" value="1"/>
</dbReference>
<feature type="domain" description="Hemicentin-1-like von Willebrand factor A" evidence="5">
    <location>
        <begin position="30"/>
        <end position="191"/>
    </location>
</feature>
<dbReference type="Gene3D" id="3.40.50.410">
    <property type="entry name" value="von Willebrand factor, type A domain"/>
    <property type="match status" value="1"/>
</dbReference>
<dbReference type="KEGG" id="sliu:111362698"/>
<organism evidence="6 7">
    <name type="scientific">Spodoptera litura</name>
    <name type="common">Asian cotton leafworm</name>
    <dbReference type="NCBI Taxonomy" id="69820"/>
    <lineage>
        <taxon>Eukaryota</taxon>
        <taxon>Metazoa</taxon>
        <taxon>Ecdysozoa</taxon>
        <taxon>Arthropoda</taxon>
        <taxon>Hexapoda</taxon>
        <taxon>Insecta</taxon>
        <taxon>Pterygota</taxon>
        <taxon>Neoptera</taxon>
        <taxon>Endopterygota</taxon>
        <taxon>Lepidoptera</taxon>
        <taxon>Glossata</taxon>
        <taxon>Ditrysia</taxon>
        <taxon>Noctuoidea</taxon>
        <taxon>Noctuidae</taxon>
        <taxon>Amphipyrinae</taxon>
        <taxon>Spodoptera</taxon>
    </lineage>
</organism>
<dbReference type="GeneID" id="111362698"/>
<protein>
    <submittedName>
        <fullName evidence="7">Hemicentin-2-like</fullName>
    </submittedName>
</protein>
<feature type="chain" id="PRO_5039910190" evidence="4">
    <location>
        <begin position="23"/>
        <end position="226"/>
    </location>
</feature>
<dbReference type="Proteomes" id="UP000301870">
    <property type="component" value="Unplaced"/>
</dbReference>
<name>A0A9J7J3E0_SPOLT</name>